<protein>
    <submittedName>
        <fullName evidence="2">Uncharacterized protein</fullName>
    </submittedName>
</protein>
<evidence type="ECO:0000313" key="2">
    <source>
        <dbReference type="EMBL" id="KAF6022127.1"/>
    </source>
</evidence>
<evidence type="ECO:0000313" key="3">
    <source>
        <dbReference type="Proteomes" id="UP000593567"/>
    </source>
</evidence>
<dbReference type="Proteomes" id="UP000593567">
    <property type="component" value="Unassembled WGS sequence"/>
</dbReference>
<accession>A0A7J7J862</accession>
<keyword evidence="1" id="KW-0812">Transmembrane</keyword>
<keyword evidence="1" id="KW-0472">Membrane</keyword>
<reference evidence="2" key="1">
    <citation type="submission" date="2020-06" db="EMBL/GenBank/DDBJ databases">
        <title>Draft genome of Bugula neritina, a colonial animal packing powerful symbionts and potential medicines.</title>
        <authorList>
            <person name="Rayko M."/>
        </authorList>
    </citation>
    <scope>NUCLEOTIDE SEQUENCE [LARGE SCALE GENOMIC DNA]</scope>
    <source>
        <strain evidence="2">Kwan_BN1</strain>
    </source>
</reference>
<keyword evidence="3" id="KW-1185">Reference proteome</keyword>
<evidence type="ECO:0000256" key="1">
    <source>
        <dbReference type="SAM" id="Phobius"/>
    </source>
</evidence>
<proteinExistence type="predicted"/>
<dbReference type="OrthoDB" id="6240959at2759"/>
<sequence>MITKDVTCSPPETNNRSITVKVIDYTPDKFFCFIKIPLIYSGIVLAGILVSLMIALPCYKYRWYISHCCVVVSAVIDEMREVKFEEHCVYDALVSYNTQSEEDTRWVKENLIPGIERGDMVESDEQNDVSRMSLY</sequence>
<organism evidence="2 3">
    <name type="scientific">Bugula neritina</name>
    <name type="common">Brown bryozoan</name>
    <name type="synonym">Sertularia neritina</name>
    <dbReference type="NCBI Taxonomy" id="10212"/>
    <lineage>
        <taxon>Eukaryota</taxon>
        <taxon>Metazoa</taxon>
        <taxon>Spiralia</taxon>
        <taxon>Lophotrochozoa</taxon>
        <taxon>Bryozoa</taxon>
        <taxon>Gymnolaemata</taxon>
        <taxon>Cheilostomatida</taxon>
        <taxon>Flustrina</taxon>
        <taxon>Buguloidea</taxon>
        <taxon>Bugulidae</taxon>
        <taxon>Bugula</taxon>
    </lineage>
</organism>
<feature type="transmembrane region" description="Helical" evidence="1">
    <location>
        <begin position="38"/>
        <end position="56"/>
    </location>
</feature>
<comment type="caution">
    <text evidence="2">The sequence shown here is derived from an EMBL/GenBank/DDBJ whole genome shotgun (WGS) entry which is preliminary data.</text>
</comment>
<dbReference type="EMBL" id="VXIV02002898">
    <property type="protein sequence ID" value="KAF6022127.1"/>
    <property type="molecule type" value="Genomic_DNA"/>
</dbReference>
<dbReference type="AlphaFoldDB" id="A0A7J7J862"/>
<gene>
    <name evidence="2" type="ORF">EB796_019569</name>
</gene>
<keyword evidence="1" id="KW-1133">Transmembrane helix</keyword>
<name>A0A7J7J862_BUGNE</name>